<dbReference type="Gene3D" id="2.160.10.10">
    <property type="entry name" value="Hexapeptide repeat proteins"/>
    <property type="match status" value="1"/>
</dbReference>
<dbReference type="EMBL" id="JAAOZC010000003">
    <property type="protein sequence ID" value="NIJ08077.1"/>
    <property type="molecule type" value="Genomic_DNA"/>
</dbReference>
<dbReference type="InterPro" id="IPR001451">
    <property type="entry name" value="Hexapep"/>
</dbReference>
<keyword evidence="2" id="KW-1185">Reference proteome</keyword>
<organism evidence="1 2">
    <name type="scientific">Sphingomonas vulcanisoli</name>
    <dbReference type="NCBI Taxonomy" id="1658060"/>
    <lineage>
        <taxon>Bacteria</taxon>
        <taxon>Pseudomonadati</taxon>
        <taxon>Pseudomonadota</taxon>
        <taxon>Alphaproteobacteria</taxon>
        <taxon>Sphingomonadales</taxon>
        <taxon>Sphingomonadaceae</taxon>
        <taxon>Sphingomonas</taxon>
    </lineage>
</organism>
<dbReference type="Pfam" id="PF00132">
    <property type="entry name" value="Hexapep"/>
    <property type="match status" value="1"/>
</dbReference>
<dbReference type="Proteomes" id="UP000727456">
    <property type="component" value="Unassembled WGS sequence"/>
</dbReference>
<name>A0ABX0TRB8_9SPHN</name>
<accession>A0ABX0TRB8</accession>
<evidence type="ECO:0000313" key="2">
    <source>
        <dbReference type="Proteomes" id="UP000727456"/>
    </source>
</evidence>
<comment type="caution">
    <text evidence="1">The sequence shown here is derived from an EMBL/GenBank/DDBJ whole genome shotgun (WGS) entry which is preliminary data.</text>
</comment>
<dbReference type="CDD" id="cd04645">
    <property type="entry name" value="LbH_gamma_CA_like"/>
    <property type="match status" value="1"/>
</dbReference>
<dbReference type="InterPro" id="IPR050484">
    <property type="entry name" value="Transf_Hexapept/Carb_Anhydrase"/>
</dbReference>
<gene>
    <name evidence="1" type="ORF">FHS31_001687</name>
</gene>
<dbReference type="SUPFAM" id="SSF51161">
    <property type="entry name" value="Trimeric LpxA-like enzymes"/>
    <property type="match status" value="1"/>
</dbReference>
<dbReference type="PANTHER" id="PTHR13061:SF29">
    <property type="entry name" value="GAMMA CARBONIC ANHYDRASE-LIKE 1, MITOCHONDRIAL-RELATED"/>
    <property type="match status" value="1"/>
</dbReference>
<protein>
    <submittedName>
        <fullName evidence="1">Carbonic anhydrase/acetyltransferase-like protein (Isoleucine patch superfamily)</fullName>
    </submittedName>
</protein>
<dbReference type="InterPro" id="IPR047324">
    <property type="entry name" value="LbH_gamma_CA-like"/>
</dbReference>
<proteinExistence type="predicted"/>
<dbReference type="PANTHER" id="PTHR13061">
    <property type="entry name" value="DYNACTIN SUBUNIT P25"/>
    <property type="match status" value="1"/>
</dbReference>
<dbReference type="InterPro" id="IPR011004">
    <property type="entry name" value="Trimer_LpxA-like_sf"/>
</dbReference>
<reference evidence="1 2" key="1">
    <citation type="submission" date="2020-03" db="EMBL/GenBank/DDBJ databases">
        <title>Genomic Encyclopedia of Type Strains, Phase III (KMG-III): the genomes of soil and plant-associated and newly described type strains.</title>
        <authorList>
            <person name="Whitman W."/>
        </authorList>
    </citation>
    <scope>NUCLEOTIDE SEQUENCE [LARGE SCALE GENOMIC DNA]</scope>
    <source>
        <strain evidence="1 2">CECT 8804</strain>
    </source>
</reference>
<sequence>MPCYEIDGKRPTLPANGDVWIAPSAELIGDARIGEGAGVWFHVMIRADNTPIIIGPDTNIQDGSILHSDAGSPLTVGRGATIGHNVILHGCTIGDHVMIGMGSTIMNGAVIGAESVVGANALVTEGKSFPPRGMILGAPAKRVRDLTDEEVAFLHQTAANYAQHGRDYAAGLRRID</sequence>
<dbReference type="RefSeq" id="WP_167072899.1">
    <property type="nucleotide sequence ID" value="NZ_JAAOZC010000003.1"/>
</dbReference>
<evidence type="ECO:0000313" key="1">
    <source>
        <dbReference type="EMBL" id="NIJ08077.1"/>
    </source>
</evidence>